<protein>
    <submittedName>
        <fullName evidence="2">Uncharacterized protein</fullName>
    </submittedName>
</protein>
<comment type="caution">
    <text evidence="2">The sequence shown here is derived from an EMBL/GenBank/DDBJ whole genome shotgun (WGS) entry which is preliminary data.</text>
</comment>
<accession>X0V5K5</accession>
<name>X0V5K5_9ZZZZ</name>
<evidence type="ECO:0000313" key="2">
    <source>
        <dbReference type="EMBL" id="GAG06662.1"/>
    </source>
</evidence>
<sequence length="231" mass="25819">MKNNLSPEQAWEMAEEMPPEKAWELAEPTKISREKPSIKEPLKKAARMGIVAPIETSLSLASSMLLYFPSKIYGLMALPFGENVARMAEEEMASLAYKPITDEAKASVELVGKMFETGLWPAHKAGQELKKLGFPRAGYVLEFAGELATFKVAHLIGAKGKELIRRPPPKVRPQYPEEVKRPIEEKIKAIEPEKPKLGFSKIEKDIDEAGFTTYRYFNKEGEEVGLGIIKG</sequence>
<dbReference type="EMBL" id="BARS01023018">
    <property type="protein sequence ID" value="GAG06662.1"/>
    <property type="molecule type" value="Genomic_DNA"/>
</dbReference>
<proteinExistence type="predicted"/>
<feature type="non-terminal residue" evidence="2">
    <location>
        <position position="231"/>
    </location>
</feature>
<feature type="region of interest" description="Disordered" evidence="1">
    <location>
        <begin position="1"/>
        <end position="30"/>
    </location>
</feature>
<reference evidence="2" key="1">
    <citation type="journal article" date="2014" name="Front. Microbiol.">
        <title>High frequency of phylogenetically diverse reductive dehalogenase-homologous genes in deep subseafloor sedimentary metagenomes.</title>
        <authorList>
            <person name="Kawai M."/>
            <person name="Futagami T."/>
            <person name="Toyoda A."/>
            <person name="Takaki Y."/>
            <person name="Nishi S."/>
            <person name="Hori S."/>
            <person name="Arai W."/>
            <person name="Tsubouchi T."/>
            <person name="Morono Y."/>
            <person name="Uchiyama I."/>
            <person name="Ito T."/>
            <person name="Fujiyama A."/>
            <person name="Inagaki F."/>
            <person name="Takami H."/>
        </authorList>
    </citation>
    <scope>NUCLEOTIDE SEQUENCE</scope>
    <source>
        <strain evidence="2">Expedition CK06-06</strain>
    </source>
</reference>
<gene>
    <name evidence="2" type="ORF">S01H1_36708</name>
</gene>
<organism evidence="2">
    <name type="scientific">marine sediment metagenome</name>
    <dbReference type="NCBI Taxonomy" id="412755"/>
    <lineage>
        <taxon>unclassified sequences</taxon>
        <taxon>metagenomes</taxon>
        <taxon>ecological metagenomes</taxon>
    </lineage>
</organism>
<evidence type="ECO:0000256" key="1">
    <source>
        <dbReference type="SAM" id="MobiDB-lite"/>
    </source>
</evidence>
<dbReference type="AlphaFoldDB" id="X0V5K5"/>